<sequence length="185" mass="19734">MDTNPVGSPVFEAENQFLGSVLWSDLAGARTLMAGMRPDDFARPMAAHIARLAMQVMAQGQAPGPALLFDQATQTGQARGEHRITWLTRELADLYGHAAGAVFGPRFKTSVLDAAYRRAATRYAHRLAEAAATGDAAAIAARLDERGDLDALAERYRAAAGPEVLDPPEIVRPAPIPTSTRRSAA</sequence>
<proteinExistence type="predicted"/>
<dbReference type="RefSeq" id="WP_344862391.1">
    <property type="nucleotide sequence ID" value="NZ_BAAAZN010000008.1"/>
</dbReference>
<organism evidence="2 3">
    <name type="scientific">Amycolatopsis ultiminotia</name>
    <dbReference type="NCBI Taxonomy" id="543629"/>
    <lineage>
        <taxon>Bacteria</taxon>
        <taxon>Bacillati</taxon>
        <taxon>Actinomycetota</taxon>
        <taxon>Actinomycetes</taxon>
        <taxon>Pseudonocardiales</taxon>
        <taxon>Pseudonocardiaceae</taxon>
        <taxon>Amycolatopsis</taxon>
    </lineage>
</organism>
<comment type="caution">
    <text evidence="2">The sequence shown here is derived from an EMBL/GenBank/DDBJ whole genome shotgun (WGS) entry which is preliminary data.</text>
</comment>
<dbReference type="EMBL" id="BAAAZN010000008">
    <property type="protein sequence ID" value="GAA3554453.1"/>
    <property type="molecule type" value="Genomic_DNA"/>
</dbReference>
<dbReference type="InterPro" id="IPR016136">
    <property type="entry name" value="DNA_helicase_N/primase_C"/>
</dbReference>
<dbReference type="Gene3D" id="1.10.860.10">
    <property type="entry name" value="DNAb Helicase, Chain A"/>
    <property type="match status" value="1"/>
</dbReference>
<reference evidence="3" key="1">
    <citation type="journal article" date="2019" name="Int. J. Syst. Evol. Microbiol.">
        <title>The Global Catalogue of Microorganisms (GCM) 10K type strain sequencing project: providing services to taxonomists for standard genome sequencing and annotation.</title>
        <authorList>
            <consortium name="The Broad Institute Genomics Platform"/>
            <consortium name="The Broad Institute Genome Sequencing Center for Infectious Disease"/>
            <person name="Wu L."/>
            <person name="Ma J."/>
        </authorList>
    </citation>
    <scope>NUCLEOTIDE SEQUENCE [LARGE SCALE GENOMIC DNA]</scope>
    <source>
        <strain evidence="3">JCM 16898</strain>
    </source>
</reference>
<accession>A0ABP6WP42</accession>
<protein>
    <submittedName>
        <fullName evidence="2">Uncharacterized protein</fullName>
    </submittedName>
</protein>
<name>A0ABP6WP42_9PSEU</name>
<evidence type="ECO:0000313" key="3">
    <source>
        <dbReference type="Proteomes" id="UP001500689"/>
    </source>
</evidence>
<dbReference type="Proteomes" id="UP001500689">
    <property type="component" value="Unassembled WGS sequence"/>
</dbReference>
<evidence type="ECO:0000256" key="1">
    <source>
        <dbReference type="SAM" id="MobiDB-lite"/>
    </source>
</evidence>
<dbReference type="SUPFAM" id="SSF48024">
    <property type="entry name" value="N-terminal domain of DnaB helicase"/>
    <property type="match status" value="1"/>
</dbReference>
<evidence type="ECO:0000313" key="2">
    <source>
        <dbReference type="EMBL" id="GAA3554453.1"/>
    </source>
</evidence>
<keyword evidence="3" id="KW-1185">Reference proteome</keyword>
<dbReference type="InterPro" id="IPR036185">
    <property type="entry name" value="DNA_heli_DnaB-like_N_sf"/>
</dbReference>
<feature type="region of interest" description="Disordered" evidence="1">
    <location>
        <begin position="164"/>
        <end position="185"/>
    </location>
</feature>
<gene>
    <name evidence="2" type="ORF">GCM10022222_42610</name>
</gene>